<evidence type="ECO:0000313" key="3">
    <source>
        <dbReference type="Proteomes" id="UP000220226"/>
    </source>
</evidence>
<dbReference type="Proteomes" id="UP000220226">
    <property type="component" value="Unassembled WGS sequence"/>
</dbReference>
<keyword evidence="1" id="KW-0812">Transmembrane</keyword>
<name>A0A2A8XVE7_BACCE</name>
<keyword evidence="1" id="KW-0472">Membrane</keyword>
<feature type="transmembrane region" description="Helical" evidence="1">
    <location>
        <begin position="21"/>
        <end position="43"/>
    </location>
</feature>
<sequence>MNTQAAIEAAKIAAETAARNAWITTIVTVIALLITSGISIWSVMRNSKIAKELGEKNLKSLEQKRYIDAISAERVKWINTMRDRFSEYFKYAHIQMPDLYTLQKAPGKVDEEQMRERGLKLIYITNQIQFLLNTSEPVSKIIGQLQQRTNRSLRLISASHFDYDKVETEANDLAFFYQVILKAEWKRVKEENKKGEEIDGKTMNSIYKETAEKLNKRKYEKYFDQLKS</sequence>
<reference evidence="2 3" key="1">
    <citation type="submission" date="2017-09" db="EMBL/GenBank/DDBJ databases">
        <title>Large-scale bioinformatics analysis of Bacillus genomes uncovers conserved roles of natural products in bacterial physiology.</title>
        <authorList>
            <consortium name="Agbiome Team Llc"/>
            <person name="Bleich R.M."/>
            <person name="Grubbs K.J."/>
            <person name="Santa Maria K.C."/>
            <person name="Allen S.E."/>
            <person name="Farag S."/>
            <person name="Shank E.A."/>
            <person name="Bowers A."/>
        </authorList>
    </citation>
    <scope>NUCLEOTIDE SEQUENCE [LARGE SCALE GENOMIC DNA]</scope>
    <source>
        <strain evidence="2 3">AFS025165</strain>
    </source>
</reference>
<protein>
    <recommendedName>
        <fullName evidence="4">DUF4760 domain-containing protein</fullName>
    </recommendedName>
</protein>
<comment type="caution">
    <text evidence="2">The sequence shown here is derived from an EMBL/GenBank/DDBJ whole genome shotgun (WGS) entry which is preliminary data.</text>
</comment>
<proteinExistence type="predicted"/>
<dbReference type="EMBL" id="NTQT01000045">
    <property type="protein sequence ID" value="PFC69933.1"/>
    <property type="molecule type" value="Genomic_DNA"/>
</dbReference>
<dbReference type="AlphaFoldDB" id="A0A2A8XVE7"/>
<keyword evidence="1" id="KW-1133">Transmembrane helix</keyword>
<evidence type="ECO:0008006" key="4">
    <source>
        <dbReference type="Google" id="ProtNLM"/>
    </source>
</evidence>
<dbReference type="RefSeq" id="WP_098289254.1">
    <property type="nucleotide sequence ID" value="NZ_NTQT01000045.1"/>
</dbReference>
<evidence type="ECO:0000313" key="2">
    <source>
        <dbReference type="EMBL" id="PFC69933.1"/>
    </source>
</evidence>
<evidence type="ECO:0000256" key="1">
    <source>
        <dbReference type="SAM" id="Phobius"/>
    </source>
</evidence>
<gene>
    <name evidence="2" type="ORF">CN290_28570</name>
</gene>
<organism evidence="2 3">
    <name type="scientific">Bacillus cereus</name>
    <dbReference type="NCBI Taxonomy" id="1396"/>
    <lineage>
        <taxon>Bacteria</taxon>
        <taxon>Bacillati</taxon>
        <taxon>Bacillota</taxon>
        <taxon>Bacilli</taxon>
        <taxon>Bacillales</taxon>
        <taxon>Bacillaceae</taxon>
        <taxon>Bacillus</taxon>
        <taxon>Bacillus cereus group</taxon>
    </lineage>
</organism>
<accession>A0A2A8XVE7</accession>